<keyword evidence="3" id="KW-0677">Repeat</keyword>
<feature type="compositionally biased region" description="Low complexity" evidence="8">
    <location>
        <begin position="716"/>
        <end position="725"/>
    </location>
</feature>
<reference evidence="12 13" key="1">
    <citation type="journal article" date="2024" name="Commun. Biol.">
        <title>Comparative genomic analysis of thermophilic fungi reveals convergent evolutionary adaptations and gene losses.</title>
        <authorList>
            <person name="Steindorff A.S."/>
            <person name="Aguilar-Pontes M.V."/>
            <person name="Robinson A.J."/>
            <person name="Andreopoulos B."/>
            <person name="LaButti K."/>
            <person name="Kuo A."/>
            <person name="Mondo S."/>
            <person name="Riley R."/>
            <person name="Otillar R."/>
            <person name="Haridas S."/>
            <person name="Lipzen A."/>
            <person name="Grimwood J."/>
            <person name="Schmutz J."/>
            <person name="Clum A."/>
            <person name="Reid I.D."/>
            <person name="Moisan M.C."/>
            <person name="Butler G."/>
            <person name="Nguyen T.T.M."/>
            <person name="Dewar K."/>
            <person name="Conant G."/>
            <person name="Drula E."/>
            <person name="Henrissat B."/>
            <person name="Hansel C."/>
            <person name="Singer S."/>
            <person name="Hutchinson M.I."/>
            <person name="de Vries R.P."/>
            <person name="Natvig D.O."/>
            <person name="Powell A.J."/>
            <person name="Tsang A."/>
            <person name="Grigoriev I.V."/>
        </authorList>
    </citation>
    <scope>NUCLEOTIDE SEQUENCE [LARGE SCALE GENOMIC DNA]</scope>
    <source>
        <strain evidence="12 13">ATCC 22073</strain>
    </source>
</reference>
<feature type="compositionally biased region" description="Basic residues" evidence="8">
    <location>
        <begin position="819"/>
        <end position="833"/>
    </location>
</feature>
<evidence type="ECO:0000256" key="9">
    <source>
        <dbReference type="SAM" id="Phobius"/>
    </source>
</evidence>
<feature type="region of interest" description="Disordered" evidence="8">
    <location>
        <begin position="696"/>
        <end position="833"/>
    </location>
</feature>
<feature type="compositionally biased region" description="Polar residues" evidence="8">
    <location>
        <begin position="651"/>
        <end position="663"/>
    </location>
</feature>
<keyword evidence="5 7" id="KW-0472">Membrane</keyword>
<feature type="region of interest" description="Disordered" evidence="8">
    <location>
        <begin position="603"/>
        <end position="670"/>
    </location>
</feature>
<dbReference type="PANTHER" id="PTHR12064:SF97">
    <property type="entry name" value="METAL TRANSPORTER CNNM-5"/>
    <property type="match status" value="1"/>
</dbReference>
<comment type="subcellular location">
    <subcellularLocation>
        <location evidence="1">Membrane</location>
        <topology evidence="1">Multi-pass membrane protein</topology>
    </subcellularLocation>
</comment>
<sequence>MAIPAATPALLPGRRISNHNANGFTAARSMAVALARLLSVTLSTAYAAPLTTQGHGGGGDAPDAEGADLWVLYLASFFLVVSGGAFAGLTIAFMGQDAIYLQVVARDPTEPQQKNAKRVHELLKKGKHWVLVTLLLSNVIVNETLPVVLDRCLGGGVAAVVGATFLIVIFGEVVPQSVCVRYGLSIGGYCAKPVLALMYLTAPLSWPTAKLLDWVLGADHGTVYKKSGLKTLVTLHQNLGDVTQRLNQDEVTIISAVLDLKEKPVSSVMTPMEDVFIMSEDTVLDEQTMDLILSAGYSRIPIHEKGNPTNFVGMLLVKILITYDPEDCKLVHDFPLATLPETRPETSCLDIVNFFQEGKSHMVLVSEYPGEDHGALGVVTLEDVIEELIGEEIIDESDVYIDVHKAIRRLTPAPRQRLQRRFSEDPTLKLNQATLKRNGENANADTSKSSPLAGAANIASPKFVGSPKTTLIMRRTSAGLDGQFVTDTVPVRANFYDIREHLKHLGPSNPALNPNKTRSTTVLVKPGGGHLSQPPTVSLAAQQTEFHPREEGDETTSLLRPHVSGKDGIQQLARAYGSTGSVATVQHVPGSNGIPSLRLDTEDQADKSTQTPADPFMDAGEASSSTASPDTSAPQSALSPPLPTQHLRPPSSGNVSAASSKTDNMLAPKRLTVRSGSITENIVESRRGVRKVVLEATGGSPDEGDEAVASSPEQPRLLSRSTLRLFSRESHDGKNGDKDKTDGEAAGESRAQQPSPVAQQAEEAGEAEEAEEEDRDGGEVLSPVSAGDGTAEEAQSPSTPTAGASGAGSAAGTGSSGGGKKKNRRKKRKGGRS</sequence>
<dbReference type="Pfam" id="PF01595">
    <property type="entry name" value="CNNM"/>
    <property type="match status" value="1"/>
</dbReference>
<dbReference type="RefSeq" id="XP_070864787.1">
    <property type="nucleotide sequence ID" value="XM_071012010.1"/>
</dbReference>
<evidence type="ECO:0000256" key="6">
    <source>
        <dbReference type="PROSITE-ProRule" id="PRU00703"/>
    </source>
</evidence>
<dbReference type="CDD" id="cd04590">
    <property type="entry name" value="CBS_pair_CorC_HlyC_assoc"/>
    <property type="match status" value="1"/>
</dbReference>
<feature type="transmembrane region" description="Helical" evidence="9">
    <location>
        <begin position="155"/>
        <end position="174"/>
    </location>
</feature>
<evidence type="ECO:0000259" key="10">
    <source>
        <dbReference type="PROSITE" id="PS51371"/>
    </source>
</evidence>
<dbReference type="EMBL" id="JAZGUE010000005">
    <property type="protein sequence ID" value="KAL2266060.1"/>
    <property type="molecule type" value="Genomic_DNA"/>
</dbReference>
<dbReference type="PROSITE" id="PS51846">
    <property type="entry name" value="CNNM"/>
    <property type="match status" value="1"/>
</dbReference>
<comment type="caution">
    <text evidence="12">The sequence shown here is derived from an EMBL/GenBank/DDBJ whole genome shotgun (WGS) entry which is preliminary data.</text>
</comment>
<accession>A0ABR4D6U7</accession>
<dbReference type="SUPFAM" id="SSF54631">
    <property type="entry name" value="CBS-domain pair"/>
    <property type="match status" value="1"/>
</dbReference>
<feature type="compositionally biased region" description="Gly residues" evidence="8">
    <location>
        <begin position="805"/>
        <end position="818"/>
    </location>
</feature>
<dbReference type="Proteomes" id="UP001600064">
    <property type="component" value="Unassembled WGS sequence"/>
</dbReference>
<dbReference type="InterPro" id="IPR046342">
    <property type="entry name" value="CBS_dom_sf"/>
</dbReference>
<feature type="region of interest" description="Disordered" evidence="8">
    <location>
        <begin position="423"/>
        <end position="453"/>
    </location>
</feature>
<dbReference type="Gene3D" id="3.10.580.10">
    <property type="entry name" value="CBS-domain"/>
    <property type="match status" value="1"/>
</dbReference>
<evidence type="ECO:0000256" key="3">
    <source>
        <dbReference type="ARBA" id="ARBA00022737"/>
    </source>
</evidence>
<protein>
    <submittedName>
        <fullName evidence="12">Uncharacterized protein</fullName>
    </submittedName>
</protein>
<evidence type="ECO:0000256" key="8">
    <source>
        <dbReference type="SAM" id="MobiDB-lite"/>
    </source>
</evidence>
<keyword evidence="6" id="KW-0129">CBS domain</keyword>
<dbReference type="InterPro" id="IPR044751">
    <property type="entry name" value="Ion_transp-like_CBS"/>
</dbReference>
<feature type="compositionally biased region" description="Basic and acidic residues" evidence="8">
    <location>
        <begin position="726"/>
        <end position="743"/>
    </location>
</feature>
<dbReference type="InterPro" id="IPR002550">
    <property type="entry name" value="CNNM"/>
</dbReference>
<gene>
    <name evidence="12" type="ORF">VTJ83DRAFT_5412</name>
</gene>
<feature type="transmembrane region" description="Helical" evidence="9">
    <location>
        <begin position="71"/>
        <end position="93"/>
    </location>
</feature>
<keyword evidence="13" id="KW-1185">Reference proteome</keyword>
<keyword evidence="2 7" id="KW-0812">Transmembrane</keyword>
<organism evidence="12 13">
    <name type="scientific">Remersonia thermophila</name>
    <dbReference type="NCBI Taxonomy" id="72144"/>
    <lineage>
        <taxon>Eukaryota</taxon>
        <taxon>Fungi</taxon>
        <taxon>Dikarya</taxon>
        <taxon>Ascomycota</taxon>
        <taxon>Pezizomycotina</taxon>
        <taxon>Sordariomycetes</taxon>
        <taxon>Sordariomycetidae</taxon>
        <taxon>Sordariales</taxon>
        <taxon>Sordariales incertae sedis</taxon>
        <taxon>Remersonia</taxon>
    </lineage>
</organism>
<evidence type="ECO:0000256" key="1">
    <source>
        <dbReference type="ARBA" id="ARBA00004141"/>
    </source>
</evidence>
<proteinExistence type="predicted"/>
<evidence type="ECO:0000256" key="2">
    <source>
        <dbReference type="ARBA" id="ARBA00022692"/>
    </source>
</evidence>
<feature type="compositionally biased region" description="Acidic residues" evidence="8">
    <location>
        <begin position="763"/>
        <end position="776"/>
    </location>
</feature>
<evidence type="ECO:0000259" key="11">
    <source>
        <dbReference type="PROSITE" id="PS51846"/>
    </source>
</evidence>
<dbReference type="InterPro" id="IPR045095">
    <property type="entry name" value="ACDP"/>
</dbReference>
<dbReference type="InterPro" id="IPR000644">
    <property type="entry name" value="CBS_dom"/>
</dbReference>
<name>A0ABR4D6U7_9PEZI</name>
<evidence type="ECO:0000313" key="13">
    <source>
        <dbReference type="Proteomes" id="UP001600064"/>
    </source>
</evidence>
<feature type="domain" description="CBS" evidence="10">
    <location>
        <begin position="330"/>
        <end position="396"/>
    </location>
</feature>
<keyword evidence="4 7" id="KW-1133">Transmembrane helix</keyword>
<evidence type="ECO:0000256" key="5">
    <source>
        <dbReference type="ARBA" id="ARBA00023136"/>
    </source>
</evidence>
<feature type="compositionally biased region" description="Low complexity" evidence="8">
    <location>
        <begin position="622"/>
        <end position="639"/>
    </location>
</feature>
<feature type="compositionally biased region" description="Polar residues" evidence="8">
    <location>
        <begin position="429"/>
        <end position="450"/>
    </location>
</feature>
<feature type="domain" description="CNNM transmembrane" evidence="11">
    <location>
        <begin position="65"/>
        <end position="250"/>
    </location>
</feature>
<dbReference type="PANTHER" id="PTHR12064">
    <property type="entry name" value="METAL TRANSPORTER CNNM"/>
    <property type="match status" value="1"/>
</dbReference>
<dbReference type="PROSITE" id="PS51371">
    <property type="entry name" value="CBS"/>
    <property type="match status" value="1"/>
</dbReference>
<evidence type="ECO:0000256" key="7">
    <source>
        <dbReference type="PROSITE-ProRule" id="PRU01193"/>
    </source>
</evidence>
<evidence type="ECO:0000256" key="4">
    <source>
        <dbReference type="ARBA" id="ARBA00022989"/>
    </source>
</evidence>
<evidence type="ECO:0000313" key="12">
    <source>
        <dbReference type="EMBL" id="KAL2266060.1"/>
    </source>
</evidence>
<dbReference type="GeneID" id="98126654"/>